<sequence length="327" mass="36186">MPPYDSYTSSATAPCTCPNRHMLHCGFPWANDQQQQLQQLPIPPGQCNIAPTTFIAGSICAGPVPLHYPLTQQDLPPDDFYKLDTHSSVTNPAQQMPHSIDIPPHLPCHSSEGVSRPDSEIKSRKRGASAGPEDNGEEENRNQSAGKMDHNLIEKRYRASLNDKMAVLRECVPSLRIMSKSAKGEDVTEERKQLGSLILPHKLSKATVLSKATEYIQHLEKQNNRLLDEIRAMTAKIAALDCLVTTDGVNGAIGPLQPLPEDMEWVHDSPAVCRFSQSSDAGKQCFAYGHHKVPYDMTHARATQSYLIPQQPNPACNSTLVQEQQMY</sequence>
<accession>A0ACC0QUX4</accession>
<comment type="caution">
    <text evidence="1">The sequence shown here is derived from an EMBL/GenBank/DDBJ whole genome shotgun (WGS) entry which is preliminary data.</text>
</comment>
<organism evidence="1 2">
    <name type="scientific">Fusarium keratoplasticum</name>
    <dbReference type="NCBI Taxonomy" id="1328300"/>
    <lineage>
        <taxon>Eukaryota</taxon>
        <taxon>Fungi</taxon>
        <taxon>Dikarya</taxon>
        <taxon>Ascomycota</taxon>
        <taxon>Pezizomycotina</taxon>
        <taxon>Sordariomycetes</taxon>
        <taxon>Hypocreomycetidae</taxon>
        <taxon>Hypocreales</taxon>
        <taxon>Nectriaceae</taxon>
        <taxon>Fusarium</taxon>
        <taxon>Fusarium solani species complex</taxon>
    </lineage>
</organism>
<gene>
    <name evidence="1" type="ORF">NCS57_00799600</name>
</gene>
<proteinExistence type="predicted"/>
<protein>
    <submittedName>
        <fullName evidence="1">BHLH domain-containing protein</fullName>
    </submittedName>
</protein>
<keyword evidence="2" id="KW-1185">Reference proteome</keyword>
<dbReference type="Proteomes" id="UP001065298">
    <property type="component" value="Chromosome 6"/>
</dbReference>
<name>A0ACC0QUX4_9HYPO</name>
<evidence type="ECO:0000313" key="1">
    <source>
        <dbReference type="EMBL" id="KAI8665771.1"/>
    </source>
</evidence>
<reference evidence="1" key="1">
    <citation type="submission" date="2022-06" db="EMBL/GenBank/DDBJ databases">
        <title>Fusarium solani species complex genomes reveal bases of compartmentalisation and animal pathogenesis.</title>
        <authorList>
            <person name="Tsai I.J."/>
        </authorList>
    </citation>
    <scope>NUCLEOTIDE SEQUENCE</scope>
    <source>
        <strain evidence="1">Fu6.1</strain>
    </source>
</reference>
<dbReference type="EMBL" id="CM046508">
    <property type="protein sequence ID" value="KAI8665771.1"/>
    <property type="molecule type" value="Genomic_DNA"/>
</dbReference>
<evidence type="ECO:0000313" key="2">
    <source>
        <dbReference type="Proteomes" id="UP001065298"/>
    </source>
</evidence>